<feature type="transmembrane region" description="Helical" evidence="1">
    <location>
        <begin position="94"/>
        <end position="112"/>
    </location>
</feature>
<dbReference type="EMBL" id="MHFR01000053">
    <property type="protein sequence ID" value="OGW96106.1"/>
    <property type="molecule type" value="Genomic_DNA"/>
</dbReference>
<evidence type="ECO:0000313" key="2">
    <source>
        <dbReference type="EMBL" id="OGW96106.1"/>
    </source>
</evidence>
<reference evidence="2 3" key="1">
    <citation type="journal article" date="2016" name="Nat. Commun.">
        <title>Thousands of microbial genomes shed light on interconnected biogeochemical processes in an aquifer system.</title>
        <authorList>
            <person name="Anantharaman K."/>
            <person name="Brown C.T."/>
            <person name="Hug L.A."/>
            <person name="Sharon I."/>
            <person name="Castelle C.J."/>
            <person name="Probst A.J."/>
            <person name="Thomas B.C."/>
            <person name="Singh A."/>
            <person name="Wilkins M.J."/>
            <person name="Karaoz U."/>
            <person name="Brodie E.L."/>
            <person name="Williams K.H."/>
            <person name="Hubbard S.S."/>
            <person name="Banfield J.F."/>
        </authorList>
    </citation>
    <scope>NUCLEOTIDE SEQUENCE [LARGE SCALE GENOMIC DNA]</scope>
</reference>
<dbReference type="AlphaFoldDB" id="A0A1G1KT72"/>
<keyword evidence="1" id="KW-0472">Membrane</keyword>
<feature type="transmembrane region" description="Helical" evidence="1">
    <location>
        <begin position="56"/>
        <end position="74"/>
    </location>
</feature>
<name>A0A1G1KT72_9BACT</name>
<accession>A0A1G1KT72</accession>
<keyword evidence="1" id="KW-0812">Transmembrane</keyword>
<dbReference type="Proteomes" id="UP000178187">
    <property type="component" value="Unassembled WGS sequence"/>
</dbReference>
<keyword evidence="1" id="KW-1133">Transmembrane helix</keyword>
<protein>
    <submittedName>
        <fullName evidence="2">Uncharacterized protein</fullName>
    </submittedName>
</protein>
<organism evidence="2 3">
    <name type="scientific">Candidatus Danuiimicrobium aquiferis</name>
    <dbReference type="NCBI Taxonomy" id="1801832"/>
    <lineage>
        <taxon>Bacteria</taxon>
        <taxon>Pseudomonadati</taxon>
        <taxon>Candidatus Omnitrophota</taxon>
        <taxon>Candidatus Danuiimicrobium</taxon>
    </lineage>
</organism>
<sequence>MNCDQSFAPLLNQGAKDKPCVAKIQTIFALQLLRAEFLINNEKTGLILEEEKMKKVLALIVICCFILSMSPNVYAKSLWDMAASPKYGEKALGMFGRGLLNAASCFVDIPVGTVNGAKRQKPQIFGAVGGFATGCMCAILRAASGIIDVATFWVPGFNGMPVCRTYGDCLECFNKAEVTPIAQQAMPAYQGAAPQVVYPDASVPANRMKYVKK</sequence>
<comment type="caution">
    <text evidence="2">The sequence shown here is derived from an EMBL/GenBank/DDBJ whole genome shotgun (WGS) entry which is preliminary data.</text>
</comment>
<proteinExistence type="predicted"/>
<gene>
    <name evidence="2" type="ORF">A3G33_01980</name>
</gene>
<evidence type="ECO:0000313" key="3">
    <source>
        <dbReference type="Proteomes" id="UP000178187"/>
    </source>
</evidence>
<evidence type="ECO:0000256" key="1">
    <source>
        <dbReference type="SAM" id="Phobius"/>
    </source>
</evidence>
<feature type="transmembrane region" description="Helical" evidence="1">
    <location>
        <begin position="124"/>
        <end position="147"/>
    </location>
</feature>